<feature type="domain" description="Transposase IS116/IS110/IS902 C-terminal" evidence="1">
    <location>
        <begin position="11"/>
        <end position="89"/>
    </location>
</feature>
<dbReference type="InterPro" id="IPR003346">
    <property type="entry name" value="Transposase_20"/>
</dbReference>
<feature type="non-terminal residue" evidence="2">
    <location>
        <position position="1"/>
    </location>
</feature>
<accession>X1C2U9</accession>
<comment type="caution">
    <text evidence="2">The sequence shown here is derived from an EMBL/GenBank/DDBJ whole genome shotgun (WGS) entry which is preliminary data.</text>
</comment>
<dbReference type="Gene3D" id="1.10.150.20">
    <property type="entry name" value="5' to 3' exonuclease, C-terminal subdomain"/>
    <property type="match status" value="1"/>
</dbReference>
<name>X1C2U9_9ZZZZ</name>
<dbReference type="EMBL" id="BART01020286">
    <property type="protein sequence ID" value="GAH02406.1"/>
    <property type="molecule type" value="Genomic_DNA"/>
</dbReference>
<dbReference type="Pfam" id="PF02371">
    <property type="entry name" value="Transposase_20"/>
    <property type="match status" value="1"/>
</dbReference>
<dbReference type="GO" id="GO:0003677">
    <property type="term" value="F:DNA binding"/>
    <property type="evidence" value="ECO:0007669"/>
    <property type="project" value="InterPro"/>
</dbReference>
<dbReference type="PANTHER" id="PTHR33055">
    <property type="entry name" value="TRANSPOSASE FOR INSERTION SEQUENCE ELEMENT IS1111A"/>
    <property type="match status" value="1"/>
</dbReference>
<protein>
    <recommendedName>
        <fullName evidence="1">Transposase IS116/IS110/IS902 C-terminal domain-containing protein</fullName>
    </recommendedName>
</protein>
<organism evidence="2">
    <name type="scientific">marine sediment metagenome</name>
    <dbReference type="NCBI Taxonomy" id="412755"/>
    <lineage>
        <taxon>unclassified sequences</taxon>
        <taxon>metagenomes</taxon>
        <taxon>ecological metagenomes</taxon>
    </lineage>
</organism>
<sequence length="130" mass="14188">IGQIVQDSDQARLLLSIPGIGPQTATALLSSIGNIDQFKNGRELAAFLGLVPRQHSTGGRPTLLGISKRGDVYLRTLLIHGARAVLRYVDKKQDHTSRWAKELMQRRGINIATVARRRGVWGDGGHADEA</sequence>
<dbReference type="AlphaFoldDB" id="X1C2U9"/>
<gene>
    <name evidence="2" type="ORF">S01H4_37723</name>
</gene>
<evidence type="ECO:0000259" key="1">
    <source>
        <dbReference type="Pfam" id="PF02371"/>
    </source>
</evidence>
<reference evidence="2" key="1">
    <citation type="journal article" date="2014" name="Front. Microbiol.">
        <title>High frequency of phylogenetically diverse reductive dehalogenase-homologous genes in deep subseafloor sedimentary metagenomes.</title>
        <authorList>
            <person name="Kawai M."/>
            <person name="Futagami T."/>
            <person name="Toyoda A."/>
            <person name="Takaki Y."/>
            <person name="Nishi S."/>
            <person name="Hori S."/>
            <person name="Arai W."/>
            <person name="Tsubouchi T."/>
            <person name="Morono Y."/>
            <person name="Uchiyama I."/>
            <person name="Ito T."/>
            <person name="Fujiyama A."/>
            <person name="Inagaki F."/>
            <person name="Takami H."/>
        </authorList>
    </citation>
    <scope>NUCLEOTIDE SEQUENCE</scope>
    <source>
        <strain evidence="2">Expedition CK06-06</strain>
    </source>
</reference>
<dbReference type="InterPro" id="IPR047650">
    <property type="entry name" value="Transpos_IS110"/>
</dbReference>
<proteinExistence type="predicted"/>
<dbReference type="PANTHER" id="PTHR33055:SF3">
    <property type="entry name" value="PUTATIVE TRANSPOSASE FOR IS117-RELATED"/>
    <property type="match status" value="1"/>
</dbReference>
<evidence type="ECO:0000313" key="2">
    <source>
        <dbReference type="EMBL" id="GAH02406.1"/>
    </source>
</evidence>
<dbReference type="GO" id="GO:0004803">
    <property type="term" value="F:transposase activity"/>
    <property type="evidence" value="ECO:0007669"/>
    <property type="project" value="InterPro"/>
</dbReference>
<dbReference type="GO" id="GO:0006313">
    <property type="term" value="P:DNA transposition"/>
    <property type="evidence" value="ECO:0007669"/>
    <property type="project" value="InterPro"/>
</dbReference>